<protein>
    <recommendedName>
        <fullName evidence="4">HIT domain-containing protein</fullName>
    </recommendedName>
</protein>
<evidence type="ECO:0000259" key="4">
    <source>
        <dbReference type="PROSITE" id="PS51084"/>
    </source>
</evidence>
<evidence type="ECO:0000256" key="1">
    <source>
        <dbReference type="PIRSR" id="PIRSR601310-1"/>
    </source>
</evidence>
<dbReference type="SUPFAM" id="SSF54197">
    <property type="entry name" value="HIT-like"/>
    <property type="match status" value="1"/>
</dbReference>
<accession>A0A1F7GE36</accession>
<dbReference type="Pfam" id="PF01230">
    <property type="entry name" value="HIT"/>
    <property type="match status" value="1"/>
</dbReference>
<dbReference type="EMBL" id="MFZG01000011">
    <property type="protein sequence ID" value="OGK17123.1"/>
    <property type="molecule type" value="Genomic_DNA"/>
</dbReference>
<proteinExistence type="predicted"/>
<name>A0A1F7GE36_9BACT</name>
<feature type="active site" description="Tele-AMP-histidine intermediate" evidence="1">
    <location>
        <position position="92"/>
    </location>
</feature>
<dbReference type="PANTHER" id="PTHR46648">
    <property type="entry name" value="HIT FAMILY PROTEIN 1"/>
    <property type="match status" value="1"/>
</dbReference>
<dbReference type="InterPro" id="IPR036265">
    <property type="entry name" value="HIT-like_sf"/>
</dbReference>
<dbReference type="AlphaFoldDB" id="A0A1F7GE36"/>
<feature type="short sequence motif" description="Histidine triad motif" evidence="2 3">
    <location>
        <begin position="90"/>
        <end position="94"/>
    </location>
</feature>
<comment type="caution">
    <text evidence="5">The sequence shown here is derived from an EMBL/GenBank/DDBJ whole genome shotgun (WGS) entry which is preliminary data.</text>
</comment>
<dbReference type="InterPro" id="IPR011146">
    <property type="entry name" value="HIT-like"/>
</dbReference>
<organism evidence="5 6">
    <name type="scientific">Candidatus Roizmanbacteria bacterium RIFCSPHIGHO2_01_FULL_39_12c</name>
    <dbReference type="NCBI Taxonomy" id="1802031"/>
    <lineage>
        <taxon>Bacteria</taxon>
        <taxon>Candidatus Roizmaniibacteriota</taxon>
    </lineage>
</organism>
<sequence>MDIFCQIKEKLNGQIIDETENFYLLHDGYPLFEGHLLIIPKFHIRCFLELNKKNYTEFSKLKLKVINFLKNNYRQPVLFEHGIAGQTVLHAHLHLLPTDILITDELNKIGSIIKTPFMPYVYFEYGNKRIFIKPKIKIKPGLIHSYLYARKLNRSQIGIERAKELSKWLISAKRKYLLWKNL</sequence>
<dbReference type="PROSITE" id="PS51084">
    <property type="entry name" value="HIT_2"/>
    <property type="match status" value="1"/>
</dbReference>
<dbReference type="Gene3D" id="3.30.428.10">
    <property type="entry name" value="HIT-like"/>
    <property type="match status" value="1"/>
</dbReference>
<gene>
    <name evidence="5" type="ORF">A2774_04890</name>
</gene>
<evidence type="ECO:0000256" key="3">
    <source>
        <dbReference type="PROSITE-ProRule" id="PRU00464"/>
    </source>
</evidence>
<reference evidence="5 6" key="1">
    <citation type="journal article" date="2016" name="Nat. Commun.">
        <title>Thousands of microbial genomes shed light on interconnected biogeochemical processes in an aquifer system.</title>
        <authorList>
            <person name="Anantharaman K."/>
            <person name="Brown C.T."/>
            <person name="Hug L.A."/>
            <person name="Sharon I."/>
            <person name="Castelle C.J."/>
            <person name="Probst A.J."/>
            <person name="Thomas B.C."/>
            <person name="Singh A."/>
            <person name="Wilkins M.J."/>
            <person name="Karaoz U."/>
            <person name="Brodie E.L."/>
            <person name="Williams K.H."/>
            <person name="Hubbard S.S."/>
            <person name="Banfield J.F."/>
        </authorList>
    </citation>
    <scope>NUCLEOTIDE SEQUENCE [LARGE SCALE GENOMIC DNA]</scope>
</reference>
<dbReference type="GO" id="GO:0003824">
    <property type="term" value="F:catalytic activity"/>
    <property type="evidence" value="ECO:0007669"/>
    <property type="project" value="InterPro"/>
</dbReference>
<dbReference type="PANTHER" id="PTHR46648:SF1">
    <property type="entry name" value="ADENOSINE 5'-MONOPHOSPHORAMIDASE HNT1"/>
    <property type="match status" value="1"/>
</dbReference>
<evidence type="ECO:0000313" key="6">
    <source>
        <dbReference type="Proteomes" id="UP000177208"/>
    </source>
</evidence>
<dbReference type="GO" id="GO:0009117">
    <property type="term" value="P:nucleotide metabolic process"/>
    <property type="evidence" value="ECO:0007669"/>
    <property type="project" value="TreeGrafter"/>
</dbReference>
<evidence type="ECO:0000256" key="2">
    <source>
        <dbReference type="PIRSR" id="PIRSR601310-3"/>
    </source>
</evidence>
<dbReference type="Proteomes" id="UP000177208">
    <property type="component" value="Unassembled WGS sequence"/>
</dbReference>
<dbReference type="InterPro" id="IPR001310">
    <property type="entry name" value="Histidine_triad_HIT"/>
</dbReference>
<evidence type="ECO:0000313" key="5">
    <source>
        <dbReference type="EMBL" id="OGK17123.1"/>
    </source>
</evidence>
<feature type="domain" description="HIT" evidence="4">
    <location>
        <begin position="3"/>
        <end position="107"/>
    </location>
</feature>